<dbReference type="EMBL" id="AMZH03016905">
    <property type="protein sequence ID" value="RRT43786.1"/>
    <property type="molecule type" value="Genomic_DNA"/>
</dbReference>
<name>A0A426XWC7_ENSVE</name>
<proteinExistence type="predicted"/>
<comment type="caution">
    <text evidence="1">The sequence shown here is derived from an EMBL/GenBank/DDBJ whole genome shotgun (WGS) entry which is preliminary data.</text>
</comment>
<dbReference type="AlphaFoldDB" id="A0A426XWC7"/>
<accession>A0A426XWC7</accession>
<reference evidence="1 2" key="1">
    <citation type="journal article" date="2014" name="Agronomy (Basel)">
        <title>A Draft Genome Sequence for Ensete ventricosum, the Drought-Tolerant Tree Against Hunger.</title>
        <authorList>
            <person name="Harrison J."/>
            <person name="Moore K.A."/>
            <person name="Paszkiewicz K."/>
            <person name="Jones T."/>
            <person name="Grant M."/>
            <person name="Ambacheew D."/>
            <person name="Muzemil S."/>
            <person name="Studholme D.J."/>
        </authorList>
    </citation>
    <scope>NUCLEOTIDE SEQUENCE [LARGE SCALE GENOMIC DNA]</scope>
</reference>
<sequence>MIGLQGTCNQLGCSAQHTKKKLLYGQLLLRGGTIVQELVEIHPHIGILRTFGEWVLLDLYLWMRPPQLFEHHPVPELKADLPQLLKARLESSRCLVGGNHLRPLGLQLGLKKCRRLDQR</sequence>
<protein>
    <submittedName>
        <fullName evidence="1">Uncharacterized protein</fullName>
    </submittedName>
</protein>
<organism evidence="1 2">
    <name type="scientific">Ensete ventricosum</name>
    <name type="common">Abyssinian banana</name>
    <name type="synonym">Musa ensete</name>
    <dbReference type="NCBI Taxonomy" id="4639"/>
    <lineage>
        <taxon>Eukaryota</taxon>
        <taxon>Viridiplantae</taxon>
        <taxon>Streptophyta</taxon>
        <taxon>Embryophyta</taxon>
        <taxon>Tracheophyta</taxon>
        <taxon>Spermatophyta</taxon>
        <taxon>Magnoliopsida</taxon>
        <taxon>Liliopsida</taxon>
        <taxon>Zingiberales</taxon>
        <taxon>Musaceae</taxon>
        <taxon>Ensete</taxon>
    </lineage>
</organism>
<evidence type="ECO:0000313" key="2">
    <source>
        <dbReference type="Proteomes" id="UP000287651"/>
    </source>
</evidence>
<gene>
    <name evidence="1" type="ORF">B296_00045301</name>
</gene>
<evidence type="ECO:0000313" key="1">
    <source>
        <dbReference type="EMBL" id="RRT43786.1"/>
    </source>
</evidence>
<dbReference type="Proteomes" id="UP000287651">
    <property type="component" value="Unassembled WGS sequence"/>
</dbReference>